<dbReference type="InterPro" id="IPR038287">
    <property type="entry name" value="Cse2_sf"/>
</dbReference>
<reference evidence="2" key="1">
    <citation type="journal article" date="2019" name="Int. J. Syst. Evol. Microbiol.">
        <title>The Global Catalogue of Microorganisms (GCM) 10K type strain sequencing project: providing services to taxonomists for standard genome sequencing and annotation.</title>
        <authorList>
            <consortium name="The Broad Institute Genomics Platform"/>
            <consortium name="The Broad Institute Genome Sequencing Center for Infectious Disease"/>
            <person name="Wu L."/>
            <person name="Ma J."/>
        </authorList>
    </citation>
    <scope>NUCLEOTIDE SEQUENCE [LARGE SCALE GENOMIC DNA]</scope>
    <source>
        <strain evidence="2">CGMCC 4.7304</strain>
    </source>
</reference>
<comment type="caution">
    <text evidence="1">The sequence shown here is derived from an EMBL/GenBank/DDBJ whole genome shotgun (WGS) entry which is preliminary data.</text>
</comment>
<dbReference type="Proteomes" id="UP001596083">
    <property type="component" value="Unassembled WGS sequence"/>
</dbReference>
<dbReference type="EMBL" id="JBHSPB010000002">
    <property type="protein sequence ID" value="MFC5719197.1"/>
    <property type="molecule type" value="Genomic_DNA"/>
</dbReference>
<dbReference type="Gene3D" id="1.10.520.40">
    <property type="entry name" value="CRISPR-associated protein Cse2"/>
    <property type="match status" value="1"/>
</dbReference>
<name>A0ABW0YUN1_9ACTN</name>
<organism evidence="1 2">
    <name type="scientific">Streptomyces gamaensis</name>
    <dbReference type="NCBI Taxonomy" id="1763542"/>
    <lineage>
        <taxon>Bacteria</taxon>
        <taxon>Bacillati</taxon>
        <taxon>Actinomycetota</taxon>
        <taxon>Actinomycetes</taxon>
        <taxon>Kitasatosporales</taxon>
        <taxon>Streptomycetaceae</taxon>
        <taxon>Streptomyces</taxon>
    </lineage>
</organism>
<dbReference type="NCBIfam" id="TIGR02548">
    <property type="entry name" value="casB_cse2"/>
    <property type="match status" value="1"/>
</dbReference>
<sequence>MTTDTSYPLDKPASERLTDWLTALVRNREYGKLAQLRRARAGTNARAEAGWRAEPNHEEQRAIFEQVAFLFAVYHRGRTAPDYGAGSLGSAARRIGGSAGRGPDDAGASRLMARIAASRRIPWPHLQHAVARLRSCEQPPPSWTQLADDLVRWHERKARIAYGWTVDFYEPPPAARAHSLDKDSTQKGSTQ</sequence>
<gene>
    <name evidence="1" type="primary">casB</name>
    <name evidence="1" type="synonym">cse2</name>
    <name evidence="1" type="ORF">ACFP1Z_03225</name>
</gene>
<evidence type="ECO:0000313" key="2">
    <source>
        <dbReference type="Proteomes" id="UP001596083"/>
    </source>
</evidence>
<dbReference type="RefSeq" id="WP_390314205.1">
    <property type="nucleotide sequence ID" value="NZ_JBHSPB010000002.1"/>
</dbReference>
<evidence type="ECO:0000313" key="1">
    <source>
        <dbReference type="EMBL" id="MFC5719197.1"/>
    </source>
</evidence>
<accession>A0ABW0YUN1</accession>
<dbReference type="InterPro" id="IPR013382">
    <property type="entry name" value="CRISPR-assoc_prot_Cse2"/>
</dbReference>
<dbReference type="Pfam" id="PF09485">
    <property type="entry name" value="CRISPR_Cse2"/>
    <property type="match status" value="1"/>
</dbReference>
<proteinExistence type="predicted"/>
<keyword evidence="2" id="KW-1185">Reference proteome</keyword>
<protein>
    <submittedName>
        <fullName evidence="1">Type I-E CRISPR-associated protein Cse2/CasB</fullName>
    </submittedName>
</protein>